<comment type="subunit">
    <text evidence="2">Component of the Golgi-associated retrograde protein (GARP) complex.</text>
</comment>
<keyword evidence="2" id="KW-0333">Golgi apparatus</keyword>
<keyword evidence="5" id="KW-1185">Reference proteome</keyword>
<dbReference type="PANTHER" id="PTHR15954">
    <property type="entry name" value="VACUOLAR PROTEIN SORTING-ASSOCIATED PROTEIN 51 HOMOLOG"/>
    <property type="match status" value="1"/>
</dbReference>
<dbReference type="PANTHER" id="PTHR15954:SF4">
    <property type="entry name" value="VACUOLAR PROTEIN SORTING-ASSOCIATED PROTEIN 51 HOMOLOG"/>
    <property type="match status" value="1"/>
</dbReference>
<accession>A0ABP0W536</accession>
<dbReference type="EMBL" id="OZ020108">
    <property type="protein sequence ID" value="CAK9261043.1"/>
    <property type="molecule type" value="Genomic_DNA"/>
</dbReference>
<comment type="similarity">
    <text evidence="1 2">Belongs to the VPS51 family.</text>
</comment>
<sequence>MTTGVLSKGVTLLNELVPDAGLFEHASKAVEDSLRQHINIMFNGLYQNITAALVIPEQLDMEASKQSNALRSYLEKAQRTIIQGSLHVLQDLKELLDKSEEYLAEWRDEYVDLVQAGFQDLFTNLVDDFLSLGVKAGINSRSIPMRKPQSGPLATPSSVLVLALLSVYIYQGAVPKITEIVGAWFIGGGAMSSEARPAFVPSEICRFFHATGDTLLHQVATLEAELHQLLDPGHPRINPGTKHSDHAGPSQVASKGDIYRVSQSKSKLWERDIAKLFTRRIELFTKVEYTQASVVSAVVKLVLKTFQEFVRLETLNCCGYQQIQLDVHYLRNALQNLINNDPVVDALFDEVCAAAFDRCNVEPVPLDIAAMNRLVQAKTERQRLGTLQQISQA</sequence>
<evidence type="ECO:0000256" key="1">
    <source>
        <dbReference type="ARBA" id="ARBA00006080"/>
    </source>
</evidence>
<evidence type="ECO:0000256" key="2">
    <source>
        <dbReference type="RuleBase" id="RU368010"/>
    </source>
</evidence>
<keyword evidence="2" id="KW-0813">Transport</keyword>
<proteinExistence type="inferred from homology"/>
<reference evidence="4" key="1">
    <citation type="submission" date="2024-02" db="EMBL/GenBank/DDBJ databases">
        <authorList>
            <consortium name="ELIXIR-Norway"/>
            <consortium name="Elixir Norway"/>
        </authorList>
    </citation>
    <scope>NUCLEOTIDE SEQUENCE</scope>
</reference>
<gene>
    <name evidence="4" type="ORF">CSSPJE1EN1_LOCUS6521</name>
</gene>
<keyword evidence="2" id="KW-0445">Lipid transport</keyword>
<keyword evidence="2" id="KW-0653">Protein transport</keyword>
<dbReference type="InterPro" id="IPR014812">
    <property type="entry name" value="Vps51"/>
</dbReference>
<name>A0ABP0W536_9BRYO</name>
<evidence type="ECO:0000313" key="4">
    <source>
        <dbReference type="EMBL" id="CAK9261043.1"/>
    </source>
</evidence>
<dbReference type="Proteomes" id="UP001497444">
    <property type="component" value="Chromosome 13"/>
</dbReference>
<comment type="function">
    <text evidence="2">Acts as component of the GARP complex that is involved in retrograde transport from early and late endosomes to the trans-Golgi network (TGN).</text>
</comment>
<organism evidence="4 5">
    <name type="scientific">Sphagnum jensenii</name>
    <dbReference type="NCBI Taxonomy" id="128206"/>
    <lineage>
        <taxon>Eukaryota</taxon>
        <taxon>Viridiplantae</taxon>
        <taxon>Streptophyta</taxon>
        <taxon>Embryophyta</taxon>
        <taxon>Bryophyta</taxon>
        <taxon>Sphagnophytina</taxon>
        <taxon>Sphagnopsida</taxon>
        <taxon>Sphagnales</taxon>
        <taxon>Sphagnaceae</taxon>
        <taxon>Sphagnum</taxon>
    </lineage>
</organism>
<protein>
    <recommendedName>
        <fullName evidence="2">Vacuolar protein sorting-associated protein 51 homolog</fullName>
    </recommendedName>
</protein>
<evidence type="ECO:0000313" key="5">
    <source>
        <dbReference type="Proteomes" id="UP001497444"/>
    </source>
</evidence>
<comment type="subcellular location">
    <subcellularLocation>
        <location evidence="2">Golgi apparatus</location>
        <location evidence="2">trans-Golgi network</location>
    </subcellularLocation>
</comment>
<feature type="region of interest" description="Disordered" evidence="3">
    <location>
        <begin position="235"/>
        <end position="255"/>
    </location>
</feature>
<evidence type="ECO:0000256" key="3">
    <source>
        <dbReference type="SAM" id="MobiDB-lite"/>
    </source>
</evidence>